<evidence type="ECO:0000256" key="1">
    <source>
        <dbReference type="ARBA" id="ARBA00009129"/>
    </source>
</evidence>
<dbReference type="RefSeq" id="WP_119836468.1">
    <property type="nucleotide sequence ID" value="NZ_CP032514.1"/>
</dbReference>
<evidence type="ECO:0000256" key="2">
    <source>
        <dbReference type="SAM" id="MobiDB-lite"/>
    </source>
</evidence>
<feature type="compositionally biased region" description="Basic and acidic residues" evidence="2">
    <location>
        <begin position="10"/>
        <end position="28"/>
    </location>
</feature>
<dbReference type="InterPro" id="IPR036629">
    <property type="entry name" value="YjbJ_sf"/>
</dbReference>
<dbReference type="Proteomes" id="UP000273001">
    <property type="component" value="Chromosome"/>
</dbReference>
<gene>
    <name evidence="4" type="ORF">D5R93_09235</name>
</gene>
<dbReference type="Gene3D" id="1.10.1470.10">
    <property type="entry name" value="YjbJ"/>
    <property type="match status" value="1"/>
</dbReference>
<dbReference type="EMBL" id="CP032514">
    <property type="protein sequence ID" value="AYD90136.1"/>
    <property type="molecule type" value="Genomic_DNA"/>
</dbReference>
<reference evidence="4 5" key="1">
    <citation type="submission" date="2018-09" db="EMBL/GenBank/DDBJ databases">
        <authorList>
            <person name="Li J."/>
        </authorList>
    </citation>
    <scope>NUCLEOTIDE SEQUENCE [LARGE SCALE GENOMIC DNA]</scope>
    <source>
        <strain evidence="4 5">2129</strain>
    </source>
</reference>
<comment type="similarity">
    <text evidence="1">Belongs to the UPF0337 (CsbD) family.</text>
</comment>
<organism evidence="4 5">
    <name type="scientific">Actinomyces lilanjuaniae</name>
    <dbReference type="NCBI Taxonomy" id="2321394"/>
    <lineage>
        <taxon>Bacteria</taxon>
        <taxon>Bacillati</taxon>
        <taxon>Actinomycetota</taxon>
        <taxon>Actinomycetes</taxon>
        <taxon>Actinomycetales</taxon>
        <taxon>Actinomycetaceae</taxon>
        <taxon>Actinomyces</taxon>
    </lineage>
</organism>
<proteinExistence type="inferred from homology"/>
<evidence type="ECO:0000313" key="4">
    <source>
        <dbReference type="EMBL" id="AYD90136.1"/>
    </source>
</evidence>
<dbReference type="Pfam" id="PF05532">
    <property type="entry name" value="CsbD"/>
    <property type="match status" value="1"/>
</dbReference>
<accession>A0ABM6Z4W5</accession>
<protein>
    <submittedName>
        <fullName evidence="4">CsbD family protein</fullName>
    </submittedName>
</protein>
<dbReference type="InterPro" id="IPR008462">
    <property type="entry name" value="CsbD"/>
</dbReference>
<feature type="compositionally biased region" description="Basic and acidic residues" evidence="2">
    <location>
        <begin position="58"/>
        <end position="68"/>
    </location>
</feature>
<feature type="domain" description="CsbD-like" evidence="3">
    <location>
        <begin position="5"/>
        <end position="52"/>
    </location>
</feature>
<evidence type="ECO:0000313" key="5">
    <source>
        <dbReference type="Proteomes" id="UP000273001"/>
    </source>
</evidence>
<feature type="compositionally biased region" description="Basic and acidic residues" evidence="2">
    <location>
        <begin position="38"/>
        <end position="49"/>
    </location>
</feature>
<sequence>MSDNGTFDRMTGKAKESIGKATGDKETETEGIIQQAEGRAKKATEDLKDSAQGVANRVGKDRARKDEQ</sequence>
<evidence type="ECO:0000259" key="3">
    <source>
        <dbReference type="Pfam" id="PF05532"/>
    </source>
</evidence>
<dbReference type="SUPFAM" id="SSF69047">
    <property type="entry name" value="Hypothetical protein YjbJ"/>
    <property type="match status" value="1"/>
</dbReference>
<name>A0ABM6Z4W5_9ACTO</name>
<feature type="region of interest" description="Disordered" evidence="2">
    <location>
        <begin position="1"/>
        <end position="68"/>
    </location>
</feature>
<keyword evidence="5" id="KW-1185">Reference proteome</keyword>